<dbReference type="EMBL" id="BARV01015015">
    <property type="protein sequence ID" value="GAI25862.1"/>
    <property type="molecule type" value="Genomic_DNA"/>
</dbReference>
<name>X1M2P9_9ZZZZ</name>
<gene>
    <name evidence="1" type="ORF">S06H3_26022</name>
</gene>
<sequence>MTQDEQQALGEILRLIKEGREDPRIYEVTREVISQSGTKFGYDIDELEALYEFIAGKNGEYTNHKASFT</sequence>
<proteinExistence type="predicted"/>
<reference evidence="1" key="1">
    <citation type="journal article" date="2014" name="Front. Microbiol.">
        <title>High frequency of phylogenetically diverse reductive dehalogenase-homologous genes in deep subseafloor sedimentary metagenomes.</title>
        <authorList>
            <person name="Kawai M."/>
            <person name="Futagami T."/>
            <person name="Toyoda A."/>
            <person name="Takaki Y."/>
            <person name="Nishi S."/>
            <person name="Hori S."/>
            <person name="Arai W."/>
            <person name="Tsubouchi T."/>
            <person name="Morono Y."/>
            <person name="Uchiyama I."/>
            <person name="Ito T."/>
            <person name="Fujiyama A."/>
            <person name="Inagaki F."/>
            <person name="Takami H."/>
        </authorList>
    </citation>
    <scope>NUCLEOTIDE SEQUENCE</scope>
    <source>
        <strain evidence="1">Expedition CK06-06</strain>
    </source>
</reference>
<accession>X1M2P9</accession>
<protein>
    <submittedName>
        <fullName evidence="1">Uncharacterized protein</fullName>
    </submittedName>
</protein>
<organism evidence="1">
    <name type="scientific">marine sediment metagenome</name>
    <dbReference type="NCBI Taxonomy" id="412755"/>
    <lineage>
        <taxon>unclassified sequences</taxon>
        <taxon>metagenomes</taxon>
        <taxon>ecological metagenomes</taxon>
    </lineage>
</organism>
<dbReference type="AlphaFoldDB" id="X1M2P9"/>
<evidence type="ECO:0000313" key="1">
    <source>
        <dbReference type="EMBL" id="GAI25862.1"/>
    </source>
</evidence>
<comment type="caution">
    <text evidence="1">The sequence shown here is derived from an EMBL/GenBank/DDBJ whole genome shotgun (WGS) entry which is preliminary data.</text>
</comment>